<organism evidence="16 17">
    <name type="scientific">Microcaecilia unicolor</name>
    <dbReference type="NCBI Taxonomy" id="1415580"/>
    <lineage>
        <taxon>Eukaryota</taxon>
        <taxon>Metazoa</taxon>
        <taxon>Chordata</taxon>
        <taxon>Craniata</taxon>
        <taxon>Vertebrata</taxon>
        <taxon>Euteleostomi</taxon>
        <taxon>Amphibia</taxon>
        <taxon>Gymnophiona</taxon>
        <taxon>Siphonopidae</taxon>
        <taxon>Microcaecilia</taxon>
    </lineage>
</organism>
<evidence type="ECO:0000256" key="1">
    <source>
        <dbReference type="ARBA" id="ARBA00004123"/>
    </source>
</evidence>
<keyword evidence="16" id="KW-1185">Reference proteome</keyword>
<proteinExistence type="predicted"/>
<dbReference type="SMART" id="SM00353">
    <property type="entry name" value="HLH"/>
    <property type="match status" value="1"/>
</dbReference>
<evidence type="ECO:0000313" key="16">
    <source>
        <dbReference type="Proteomes" id="UP000515156"/>
    </source>
</evidence>
<protein>
    <recommendedName>
        <fullName evidence="12">Transcription factor HES-5</fullName>
    </recommendedName>
    <alternativeName>
        <fullName evidence="13">Hairy and enhancer of split 5</fullName>
    </alternativeName>
</protein>
<dbReference type="InterPro" id="IPR011598">
    <property type="entry name" value="bHLH_dom"/>
</dbReference>
<dbReference type="PROSITE" id="PS50888">
    <property type="entry name" value="BHLH"/>
    <property type="match status" value="1"/>
</dbReference>
<comment type="subunit">
    <text evidence="10">Transcription repression requires formation of a complex with a corepressor protein of the Groucho/TLE family.</text>
</comment>
<dbReference type="GO" id="GO:0000122">
    <property type="term" value="P:negative regulation of transcription by RNA polymerase II"/>
    <property type="evidence" value="ECO:0007669"/>
    <property type="project" value="UniProtKB-ARBA"/>
</dbReference>
<dbReference type="InterPro" id="IPR050370">
    <property type="entry name" value="HES_HEY"/>
</dbReference>
<keyword evidence="3" id="KW-0678">Repressor</keyword>
<evidence type="ECO:0000256" key="13">
    <source>
        <dbReference type="ARBA" id="ARBA00081413"/>
    </source>
</evidence>
<accession>A0A6P7ZLB2</accession>
<dbReference type="OrthoDB" id="6085656at2759"/>
<dbReference type="PANTHER" id="PTHR10985">
    <property type="entry name" value="BASIC HELIX-LOOP-HELIX TRANSCRIPTION FACTOR, HES-RELATED"/>
    <property type="match status" value="1"/>
</dbReference>
<dbReference type="Proteomes" id="UP000515156">
    <property type="component" value="Chromosome 13"/>
</dbReference>
<name>A0A6P7ZLB2_9AMPH</name>
<keyword evidence="8" id="KW-0804">Transcription</keyword>
<evidence type="ECO:0000256" key="12">
    <source>
        <dbReference type="ARBA" id="ARBA00072975"/>
    </source>
</evidence>
<evidence type="ECO:0000256" key="7">
    <source>
        <dbReference type="ARBA" id="ARBA00023125"/>
    </source>
</evidence>
<evidence type="ECO:0000256" key="5">
    <source>
        <dbReference type="ARBA" id="ARBA00022902"/>
    </source>
</evidence>
<keyword evidence="7" id="KW-0238">DNA-binding</keyword>
<dbReference type="Gene3D" id="4.10.280.10">
    <property type="entry name" value="Helix-loop-helix DNA-binding domain"/>
    <property type="match status" value="1"/>
</dbReference>
<comment type="function">
    <text evidence="11">Transcriptional repressor of genes that require a bHLH protein for their transcription. Plays an important role as neurogenesis negative regulator.</text>
</comment>
<dbReference type="RefSeq" id="XP_030078023.1">
    <property type="nucleotide sequence ID" value="XM_030222163.1"/>
</dbReference>
<dbReference type="InterPro" id="IPR003650">
    <property type="entry name" value="Orange_dom"/>
</dbReference>
<dbReference type="GO" id="GO:0048513">
    <property type="term" value="P:animal organ development"/>
    <property type="evidence" value="ECO:0007669"/>
    <property type="project" value="UniProtKB-ARBA"/>
</dbReference>
<keyword evidence="6" id="KW-0805">Transcription regulation</keyword>
<evidence type="ECO:0000313" key="17">
    <source>
        <dbReference type="RefSeq" id="XP_030078023.1"/>
    </source>
</evidence>
<keyword evidence="9" id="KW-0539">Nucleus</keyword>
<evidence type="ECO:0000256" key="11">
    <source>
        <dbReference type="ARBA" id="ARBA00060201"/>
    </source>
</evidence>
<gene>
    <name evidence="17" type="primary">LOC115482416</name>
</gene>
<dbReference type="FunFam" id="4.10.280.10:FF:000033">
    <property type="entry name" value="Transcription factor HES-5"/>
    <property type="match status" value="1"/>
</dbReference>
<dbReference type="GO" id="GO:0045596">
    <property type="term" value="P:negative regulation of cell differentiation"/>
    <property type="evidence" value="ECO:0007669"/>
    <property type="project" value="UniProtKB-ARBA"/>
</dbReference>
<feature type="domain" description="BHLH" evidence="14">
    <location>
        <begin position="20"/>
        <end position="76"/>
    </location>
</feature>
<dbReference type="AlphaFoldDB" id="A0A6P7ZLB2"/>
<dbReference type="InParanoid" id="A0A6P7ZLB2"/>
<dbReference type="InterPro" id="IPR036638">
    <property type="entry name" value="HLH_DNA-bd_sf"/>
</dbReference>
<keyword evidence="5" id="KW-0524">Neurogenesis</keyword>
<dbReference type="GO" id="GO:0030154">
    <property type="term" value="P:cell differentiation"/>
    <property type="evidence" value="ECO:0007669"/>
    <property type="project" value="UniProtKB-KW"/>
</dbReference>
<dbReference type="GO" id="GO:0046983">
    <property type="term" value="F:protein dimerization activity"/>
    <property type="evidence" value="ECO:0007669"/>
    <property type="project" value="InterPro"/>
</dbReference>
<feature type="domain" description="Orange" evidence="15">
    <location>
        <begin position="91"/>
        <end position="122"/>
    </location>
</feature>
<dbReference type="KEGG" id="muo:115482416"/>
<dbReference type="CDD" id="cd11461">
    <property type="entry name" value="bHLH-O_HES5"/>
    <property type="match status" value="1"/>
</dbReference>
<evidence type="ECO:0000256" key="2">
    <source>
        <dbReference type="ARBA" id="ARBA00022473"/>
    </source>
</evidence>
<evidence type="ECO:0000256" key="8">
    <source>
        <dbReference type="ARBA" id="ARBA00023163"/>
    </source>
</evidence>
<keyword evidence="2" id="KW-0217">Developmental protein</keyword>
<dbReference type="GeneID" id="115482416"/>
<dbReference type="Pfam" id="PF00010">
    <property type="entry name" value="HLH"/>
    <property type="match status" value="1"/>
</dbReference>
<evidence type="ECO:0000256" key="3">
    <source>
        <dbReference type="ARBA" id="ARBA00022491"/>
    </source>
</evidence>
<evidence type="ECO:0000259" key="15">
    <source>
        <dbReference type="PROSITE" id="PS51054"/>
    </source>
</evidence>
<reference evidence="17" key="1">
    <citation type="submission" date="2025-08" db="UniProtKB">
        <authorList>
            <consortium name="RefSeq"/>
        </authorList>
    </citation>
    <scope>IDENTIFICATION</scope>
</reference>
<dbReference type="GO" id="GO:0007399">
    <property type="term" value="P:nervous system development"/>
    <property type="evidence" value="ECO:0007669"/>
    <property type="project" value="UniProtKB-KW"/>
</dbReference>
<dbReference type="PROSITE" id="PS51054">
    <property type="entry name" value="ORANGE"/>
    <property type="match status" value="1"/>
</dbReference>
<dbReference type="GO" id="GO:0097150">
    <property type="term" value="P:neuronal stem cell population maintenance"/>
    <property type="evidence" value="ECO:0007669"/>
    <property type="project" value="UniProtKB-ARBA"/>
</dbReference>
<evidence type="ECO:0000256" key="6">
    <source>
        <dbReference type="ARBA" id="ARBA00023015"/>
    </source>
</evidence>
<keyword evidence="4" id="KW-0221">Differentiation</keyword>
<evidence type="ECO:0000256" key="4">
    <source>
        <dbReference type="ARBA" id="ARBA00022782"/>
    </source>
</evidence>
<evidence type="ECO:0000256" key="9">
    <source>
        <dbReference type="ARBA" id="ARBA00023242"/>
    </source>
</evidence>
<evidence type="ECO:0000259" key="14">
    <source>
        <dbReference type="PROSITE" id="PS50888"/>
    </source>
</evidence>
<dbReference type="GO" id="GO:0005634">
    <property type="term" value="C:nucleus"/>
    <property type="evidence" value="ECO:0007669"/>
    <property type="project" value="UniProtKB-SubCell"/>
</dbReference>
<dbReference type="GO" id="GO:0003677">
    <property type="term" value="F:DNA binding"/>
    <property type="evidence" value="ECO:0007669"/>
    <property type="project" value="UniProtKB-KW"/>
</dbReference>
<sequence>MTPTKMLLKSQYTEDKGKQIRKLRKPVVEKLRRDRINSSIEQLRLLLEKEFQRHQLPSKPEKADILETAVSYLRQHQQEAAKTVTSGSESYREGYCSCLQDSLHFLSLGPETETQLRLRSELQRSPAAAEGQEHPKFAACHPSPKQATQHSSKSLWRPCFMPSEGLRILTLANVWAFEEYQGKPYEEDVLATIIQSALCHLDRLIQFWFYSIASMDL</sequence>
<dbReference type="SUPFAM" id="SSF47459">
    <property type="entry name" value="HLH, helix-loop-helix DNA-binding domain"/>
    <property type="match status" value="1"/>
</dbReference>
<evidence type="ECO:0000256" key="10">
    <source>
        <dbReference type="ARBA" id="ARBA00023791"/>
    </source>
</evidence>
<comment type="subcellular location">
    <subcellularLocation>
        <location evidence="1">Nucleus</location>
    </subcellularLocation>
</comment>